<dbReference type="CDD" id="cd01043">
    <property type="entry name" value="DPS"/>
    <property type="match status" value="1"/>
</dbReference>
<dbReference type="PANTHER" id="PTHR42932">
    <property type="entry name" value="GENERAL STRESS PROTEIN 20U"/>
    <property type="match status" value="1"/>
</dbReference>
<sequence length="171" mass="19448">MEETDAIVLEKASASSSSIGIKEKDSHAVAAILNKLLADEHVLYVKIRNAHWNVEGPDFHSQHLFFESLYGELAETIDEIAERIRSIGHYAVGTMKEFLELTQLTERRYKKNDSQGLIKELLSDYEAIIVSIREQIDKVGEKHNDAGTEDFLVGIMEAHEKTAWMLRAHLR</sequence>
<dbReference type="PROSITE" id="PS00819">
    <property type="entry name" value="DPS_2"/>
    <property type="match status" value="1"/>
</dbReference>
<dbReference type="EMBL" id="PVBQ01000003">
    <property type="protein sequence ID" value="PRD48724.1"/>
    <property type="molecule type" value="Genomic_DNA"/>
</dbReference>
<proteinExistence type="inferred from homology"/>
<feature type="domain" description="Ferritin/DPS" evidence="3">
    <location>
        <begin position="31"/>
        <end position="171"/>
    </location>
</feature>
<evidence type="ECO:0000256" key="1">
    <source>
        <dbReference type="ARBA" id="ARBA00009497"/>
    </source>
</evidence>
<dbReference type="InterPro" id="IPR012347">
    <property type="entry name" value="Ferritin-like"/>
</dbReference>
<dbReference type="InterPro" id="IPR023188">
    <property type="entry name" value="DPS_DNA-bd_CS"/>
</dbReference>
<dbReference type="AlphaFoldDB" id="A0A2S9J7I0"/>
<protein>
    <submittedName>
        <fullName evidence="4">DNA starvation/stationary phase protection protein</fullName>
    </submittedName>
</protein>
<evidence type="ECO:0000313" key="4">
    <source>
        <dbReference type="EMBL" id="PRD48724.1"/>
    </source>
</evidence>
<dbReference type="InterPro" id="IPR009078">
    <property type="entry name" value="Ferritin-like_SF"/>
</dbReference>
<evidence type="ECO:0000256" key="2">
    <source>
        <dbReference type="RuleBase" id="RU003875"/>
    </source>
</evidence>
<dbReference type="PRINTS" id="PR01346">
    <property type="entry name" value="HELNAPAPROT"/>
</dbReference>
<dbReference type="SUPFAM" id="SSF47240">
    <property type="entry name" value="Ferritin-like"/>
    <property type="match status" value="1"/>
</dbReference>
<organism evidence="4 5">
    <name type="scientific">Sphingobacterium haloxyli</name>
    <dbReference type="NCBI Taxonomy" id="2100533"/>
    <lineage>
        <taxon>Bacteria</taxon>
        <taxon>Pseudomonadati</taxon>
        <taxon>Bacteroidota</taxon>
        <taxon>Sphingobacteriia</taxon>
        <taxon>Sphingobacteriales</taxon>
        <taxon>Sphingobacteriaceae</taxon>
        <taxon>Sphingobacterium</taxon>
    </lineage>
</organism>
<reference evidence="4 5" key="1">
    <citation type="submission" date="2018-02" db="EMBL/GenBank/DDBJ databases">
        <title>The draft genome of Sphingobacterium sp. 5JN-11.</title>
        <authorList>
            <person name="Liu L."/>
            <person name="Li L."/>
            <person name="Liang L."/>
            <person name="Zhang X."/>
            <person name="Wang T."/>
        </authorList>
    </citation>
    <scope>NUCLEOTIDE SEQUENCE [LARGE SCALE GENOMIC DNA]</scope>
    <source>
        <strain evidence="4 5">5JN-11</strain>
    </source>
</reference>
<dbReference type="GO" id="GO:0008199">
    <property type="term" value="F:ferric iron binding"/>
    <property type="evidence" value="ECO:0007669"/>
    <property type="project" value="InterPro"/>
</dbReference>
<gene>
    <name evidence="4" type="ORF">C5745_05640</name>
</gene>
<evidence type="ECO:0000259" key="3">
    <source>
        <dbReference type="Pfam" id="PF00210"/>
    </source>
</evidence>
<dbReference type="InterPro" id="IPR008331">
    <property type="entry name" value="Ferritin_DPS_dom"/>
</dbReference>
<name>A0A2S9J7I0_9SPHI</name>
<comment type="similarity">
    <text evidence="1 2">Belongs to the Dps family.</text>
</comment>
<comment type="caution">
    <text evidence="4">The sequence shown here is derived from an EMBL/GenBank/DDBJ whole genome shotgun (WGS) entry which is preliminary data.</text>
</comment>
<evidence type="ECO:0000313" key="5">
    <source>
        <dbReference type="Proteomes" id="UP000239711"/>
    </source>
</evidence>
<dbReference type="InterPro" id="IPR002177">
    <property type="entry name" value="DPS_DNA-bd"/>
</dbReference>
<dbReference type="PIRSF" id="PIRSF005900">
    <property type="entry name" value="Dps"/>
    <property type="match status" value="1"/>
</dbReference>
<keyword evidence="5" id="KW-1185">Reference proteome</keyword>
<accession>A0A2S9J7I0</accession>
<dbReference type="Pfam" id="PF00210">
    <property type="entry name" value="Ferritin"/>
    <property type="match status" value="1"/>
</dbReference>
<dbReference type="Gene3D" id="1.20.1260.10">
    <property type="match status" value="1"/>
</dbReference>
<dbReference type="Proteomes" id="UP000239711">
    <property type="component" value="Unassembled WGS sequence"/>
</dbReference>
<dbReference type="PANTHER" id="PTHR42932:SF3">
    <property type="entry name" value="DNA PROTECTION DURING STARVATION PROTEIN"/>
    <property type="match status" value="1"/>
</dbReference>
<dbReference type="GO" id="GO:0016722">
    <property type="term" value="F:oxidoreductase activity, acting on metal ions"/>
    <property type="evidence" value="ECO:0007669"/>
    <property type="project" value="InterPro"/>
</dbReference>
<dbReference type="OrthoDB" id="9797023at2"/>